<keyword evidence="5" id="KW-0808">Transferase</keyword>
<evidence type="ECO:0000256" key="3">
    <source>
        <dbReference type="ARBA" id="ARBA00012438"/>
    </source>
</evidence>
<dbReference type="SUPFAM" id="SSF55874">
    <property type="entry name" value="ATPase domain of HSP90 chaperone/DNA topoisomerase II/histidine kinase"/>
    <property type="match status" value="1"/>
</dbReference>
<organism evidence="15 16">
    <name type="scientific">Aneurinibacillus thermoaerophilus</name>
    <dbReference type="NCBI Taxonomy" id="143495"/>
    <lineage>
        <taxon>Bacteria</taxon>
        <taxon>Bacillati</taxon>
        <taxon>Bacillota</taxon>
        <taxon>Bacilli</taxon>
        <taxon>Bacillales</taxon>
        <taxon>Paenibacillaceae</taxon>
        <taxon>Aneurinibacillus group</taxon>
        <taxon>Aneurinibacillus</taxon>
    </lineage>
</organism>
<dbReference type="PANTHER" id="PTHR45453">
    <property type="entry name" value="PHOSPHATE REGULON SENSOR PROTEIN PHOR"/>
    <property type="match status" value="1"/>
</dbReference>
<keyword evidence="11" id="KW-0902">Two-component regulatory system</keyword>
<dbReference type="InterPro" id="IPR003594">
    <property type="entry name" value="HATPase_dom"/>
</dbReference>
<dbReference type="PROSITE" id="PS50109">
    <property type="entry name" value="HIS_KIN"/>
    <property type="match status" value="1"/>
</dbReference>
<evidence type="ECO:0000256" key="12">
    <source>
        <dbReference type="ARBA" id="ARBA00023136"/>
    </source>
</evidence>
<name>A0ABX8YGM6_ANETH</name>
<dbReference type="Pfam" id="PF02518">
    <property type="entry name" value="HATPase_c"/>
    <property type="match status" value="1"/>
</dbReference>
<dbReference type="InterPro" id="IPR005467">
    <property type="entry name" value="His_kinase_dom"/>
</dbReference>
<keyword evidence="6 13" id="KW-0812">Transmembrane</keyword>
<gene>
    <name evidence="15" type="ORF">K3F53_08490</name>
</gene>
<accession>A0ABX8YGM6</accession>
<sequence>MTLARFLCDRLPLLLLYSGSSALVLLFLWLGLHFRGVGLTVSEIAYMAILQAFAAFLYLAYDYIRHRLLYRQLKTSGKDFDDVLRIMSPVTGEEEALVRRLHDMHRVYATELLKHRQSQERHLEYVQMWVHQMKTPVSVIALLLQQPPDTAEPERIQVETDRKWLHFMLQQLISNALKYSRLTGRTGLSLDLRVRREGRAVLLQVEDEGIGIPPEDLPRIFEPFFTGENGRLTKEASGMGLYLVKQVLDRLGHRIEVSSCPGEGTTVTIVFETRSLTKLT</sequence>
<dbReference type="EC" id="2.7.13.3" evidence="3"/>
<dbReference type="RefSeq" id="WP_220560407.1">
    <property type="nucleotide sequence ID" value="NZ_CP080764.1"/>
</dbReference>
<evidence type="ECO:0000256" key="10">
    <source>
        <dbReference type="ARBA" id="ARBA00022989"/>
    </source>
</evidence>
<keyword evidence="7" id="KW-0547">Nucleotide-binding</keyword>
<feature type="transmembrane region" description="Helical" evidence="13">
    <location>
        <begin position="44"/>
        <end position="64"/>
    </location>
</feature>
<dbReference type="Gene3D" id="3.30.565.10">
    <property type="entry name" value="Histidine kinase-like ATPase, C-terminal domain"/>
    <property type="match status" value="1"/>
</dbReference>
<evidence type="ECO:0000256" key="1">
    <source>
        <dbReference type="ARBA" id="ARBA00000085"/>
    </source>
</evidence>
<keyword evidence="8" id="KW-0418">Kinase</keyword>
<evidence type="ECO:0000256" key="4">
    <source>
        <dbReference type="ARBA" id="ARBA00022475"/>
    </source>
</evidence>
<keyword evidence="16" id="KW-1185">Reference proteome</keyword>
<keyword evidence="4" id="KW-1003">Cell membrane</keyword>
<dbReference type="InterPro" id="IPR004358">
    <property type="entry name" value="Sig_transdc_His_kin-like_C"/>
</dbReference>
<evidence type="ECO:0000313" key="15">
    <source>
        <dbReference type="EMBL" id="QYY44199.1"/>
    </source>
</evidence>
<evidence type="ECO:0000259" key="14">
    <source>
        <dbReference type="PROSITE" id="PS50109"/>
    </source>
</evidence>
<keyword evidence="9" id="KW-0067">ATP-binding</keyword>
<dbReference type="EMBL" id="CP080764">
    <property type="protein sequence ID" value="QYY44199.1"/>
    <property type="molecule type" value="Genomic_DNA"/>
</dbReference>
<evidence type="ECO:0000256" key="2">
    <source>
        <dbReference type="ARBA" id="ARBA00004651"/>
    </source>
</evidence>
<keyword evidence="10 13" id="KW-1133">Transmembrane helix</keyword>
<evidence type="ECO:0000256" key="5">
    <source>
        <dbReference type="ARBA" id="ARBA00022679"/>
    </source>
</evidence>
<evidence type="ECO:0000313" key="16">
    <source>
        <dbReference type="Proteomes" id="UP000826616"/>
    </source>
</evidence>
<evidence type="ECO:0000256" key="13">
    <source>
        <dbReference type="SAM" id="Phobius"/>
    </source>
</evidence>
<dbReference type="GeneID" id="97141406"/>
<evidence type="ECO:0000256" key="9">
    <source>
        <dbReference type="ARBA" id="ARBA00022840"/>
    </source>
</evidence>
<proteinExistence type="predicted"/>
<dbReference type="PANTHER" id="PTHR45453:SF2">
    <property type="entry name" value="HISTIDINE KINASE"/>
    <property type="match status" value="1"/>
</dbReference>
<evidence type="ECO:0000256" key="8">
    <source>
        <dbReference type="ARBA" id="ARBA00022777"/>
    </source>
</evidence>
<dbReference type="SMART" id="SM00387">
    <property type="entry name" value="HATPase_c"/>
    <property type="match status" value="1"/>
</dbReference>
<evidence type="ECO:0000256" key="11">
    <source>
        <dbReference type="ARBA" id="ARBA00023012"/>
    </source>
</evidence>
<comment type="catalytic activity">
    <reaction evidence="1">
        <text>ATP + protein L-histidine = ADP + protein N-phospho-L-histidine.</text>
        <dbReference type="EC" id="2.7.13.3"/>
    </reaction>
</comment>
<reference evidence="15 16" key="1">
    <citation type="submission" date="2021-08" db="EMBL/GenBank/DDBJ databases">
        <title>Complete genome sequence of the strain Aneurinibacillus thermoaerophilus CCM 8960.</title>
        <authorList>
            <person name="Musilova J."/>
            <person name="Kourilova X."/>
            <person name="Pernicova I."/>
            <person name="Bezdicek M."/>
            <person name="Lengerova M."/>
            <person name="Obruca S."/>
            <person name="Sedlar K."/>
        </authorList>
    </citation>
    <scope>NUCLEOTIDE SEQUENCE [LARGE SCALE GENOMIC DNA]</scope>
    <source>
        <strain evidence="15 16">CCM 8960</strain>
    </source>
</reference>
<keyword evidence="12 13" id="KW-0472">Membrane</keyword>
<feature type="domain" description="Histidine kinase" evidence="14">
    <location>
        <begin position="140"/>
        <end position="275"/>
    </location>
</feature>
<dbReference type="PRINTS" id="PR00344">
    <property type="entry name" value="BCTRLSENSOR"/>
</dbReference>
<dbReference type="CDD" id="cd16948">
    <property type="entry name" value="HATPase_BceS-YxdK-YvcQ-like"/>
    <property type="match status" value="1"/>
</dbReference>
<dbReference type="InterPro" id="IPR050351">
    <property type="entry name" value="BphY/WalK/GraS-like"/>
</dbReference>
<dbReference type="InterPro" id="IPR036890">
    <property type="entry name" value="HATPase_C_sf"/>
</dbReference>
<evidence type="ECO:0000256" key="7">
    <source>
        <dbReference type="ARBA" id="ARBA00022741"/>
    </source>
</evidence>
<evidence type="ECO:0000256" key="6">
    <source>
        <dbReference type="ARBA" id="ARBA00022692"/>
    </source>
</evidence>
<dbReference type="Proteomes" id="UP000826616">
    <property type="component" value="Chromosome"/>
</dbReference>
<comment type="subcellular location">
    <subcellularLocation>
        <location evidence="2">Cell membrane</location>
        <topology evidence="2">Multi-pass membrane protein</topology>
    </subcellularLocation>
</comment>
<feature type="transmembrane region" description="Helical" evidence="13">
    <location>
        <begin position="12"/>
        <end position="32"/>
    </location>
</feature>
<protein>
    <recommendedName>
        <fullName evidence="3">histidine kinase</fullName>
        <ecNumber evidence="3">2.7.13.3</ecNumber>
    </recommendedName>
</protein>